<gene>
    <name evidence="1" type="ORF">RFEPED_0287</name>
</gene>
<dbReference type="Proteomes" id="UP000033475">
    <property type="component" value="Unassembled WGS sequence"/>
</dbReference>
<name>A0A0F3MQH7_RICFI</name>
<dbReference type="EMBL" id="LANQ01000001">
    <property type="protein sequence ID" value="KJV57916.1"/>
    <property type="molecule type" value="Genomic_DNA"/>
</dbReference>
<evidence type="ECO:0000313" key="2">
    <source>
        <dbReference type="Proteomes" id="UP000033475"/>
    </source>
</evidence>
<protein>
    <submittedName>
        <fullName evidence="1">Uncharacterized protein</fullName>
    </submittedName>
</protein>
<organism evidence="1 2">
    <name type="scientific">Rickettsia felis str. Pedreira</name>
    <dbReference type="NCBI Taxonomy" id="1359196"/>
    <lineage>
        <taxon>Bacteria</taxon>
        <taxon>Pseudomonadati</taxon>
        <taxon>Pseudomonadota</taxon>
        <taxon>Alphaproteobacteria</taxon>
        <taxon>Rickettsiales</taxon>
        <taxon>Rickettsiaceae</taxon>
        <taxon>Rickettsieae</taxon>
        <taxon>Rickettsia</taxon>
        <taxon>spotted fever group</taxon>
    </lineage>
</organism>
<comment type="caution">
    <text evidence="1">The sequence shown here is derived from an EMBL/GenBank/DDBJ whole genome shotgun (WGS) entry which is preliminary data.</text>
</comment>
<reference evidence="1 2" key="1">
    <citation type="submission" date="2015-01" db="EMBL/GenBank/DDBJ databases">
        <title>Genome Sequencing of Rickettsiales.</title>
        <authorList>
            <person name="Daugherty S.C."/>
            <person name="Su Q."/>
            <person name="Abolude K."/>
            <person name="Beier-Sexton M."/>
            <person name="Carlyon J.A."/>
            <person name="Carter R."/>
            <person name="Day N.P."/>
            <person name="Dumler S.J."/>
            <person name="Dyachenko V."/>
            <person name="Godinez A."/>
            <person name="Kurtti T.J."/>
            <person name="Lichay M."/>
            <person name="Mullins K.E."/>
            <person name="Ott S."/>
            <person name="Pappas-Brown V."/>
            <person name="Paris D.H."/>
            <person name="Patel P."/>
            <person name="Richards A.L."/>
            <person name="Sadzewicz L."/>
            <person name="Sears K."/>
            <person name="Seidman D."/>
            <person name="Sengamalay N."/>
            <person name="Stenos J."/>
            <person name="Tallon L.J."/>
            <person name="Vincent G."/>
            <person name="Fraser C.M."/>
            <person name="Munderloh U."/>
            <person name="Dunning-Hotopp J.C."/>
        </authorList>
    </citation>
    <scope>NUCLEOTIDE SEQUENCE [LARGE SCALE GENOMIC DNA]</scope>
    <source>
        <strain evidence="1 2">Pedreira</strain>
    </source>
</reference>
<dbReference type="PATRIC" id="fig|1359196.3.peg.267"/>
<proteinExistence type="predicted"/>
<evidence type="ECO:0000313" key="1">
    <source>
        <dbReference type="EMBL" id="KJV57916.1"/>
    </source>
</evidence>
<dbReference type="AlphaFoldDB" id="A0A0F3MQH7"/>
<accession>A0A0F3MQH7</accession>
<sequence>MLRQNLQFFLSSDVKFLTNLSLINAAELGDKLCYSIKEKCRCREESKKADK</sequence>